<dbReference type="AlphaFoldDB" id="A0ABD1T9A8"/>
<evidence type="ECO:0000256" key="5">
    <source>
        <dbReference type="RuleBase" id="RU362057"/>
    </source>
</evidence>
<keyword evidence="7" id="KW-1185">Reference proteome</keyword>
<dbReference type="Gene3D" id="3.40.50.2000">
    <property type="entry name" value="Glycogen Phosphorylase B"/>
    <property type="match status" value="2"/>
</dbReference>
<dbReference type="EC" id="2.4.1.-" evidence="5"/>
<dbReference type="Proteomes" id="UP001604277">
    <property type="component" value="Unassembled WGS sequence"/>
</dbReference>
<accession>A0ABD1T9A8</accession>
<dbReference type="InterPro" id="IPR002213">
    <property type="entry name" value="UDP_glucos_trans"/>
</dbReference>
<gene>
    <name evidence="6" type="ORF">Fot_32969</name>
</gene>
<sequence length="594" mass="66331">MADSQQKPHVLMFPYPLQGHVIPSVHLATKLASNGFTITFVNTELIHRQISKAATGGDDIFSEARKSGLDIRYKTITDGFPLGFDRSLHHDQFFEGILHVFPAHVDEFVGNLVRSDPTINCFIADTFFVWTSMIANKYNLVNISFFTEPALVFTLYYHMDILRQNGHFATPDNRRDAIDYIPGVKSIMPSDLMSYLHATDNISTPIHRIIYKSFDDVKKGDFIIINTVQELEEDTISGIQQKQPIYSIGPIFPPGFTKSNISTSLWAESDCTHFLDTKPHGSVLYVSFGSYAHTSKHEISEIANGLLLSGVNFIWVLRPDIVSSDESDFLPVGFEESVKGRGRIVSWCCQIAVISHPAIGGFLTHCGWNSILESIWCSVPLLCYPLLTDQFTNRKLVVDDLKVGINLCDDKKSVNREEVSENINRLMKGKASEEIREQVKKLKKVLEDGMGKNGSSARNFMQLIEDLKAKIAKKKGFGIRENGVAKNRPKAKGLCSGATIISEYCKGNKSAVEYPLGLKLIGLHIEDVSFATDQTERHLEVGNTGYGNYDSSTKKRLSMSLGIFLRIYYKEGMFSEQSASLPRTSVLTEGQLVG</sequence>
<dbReference type="PROSITE" id="PS00375">
    <property type="entry name" value="UDPGT"/>
    <property type="match status" value="1"/>
</dbReference>
<dbReference type="PANTHER" id="PTHR11926">
    <property type="entry name" value="GLUCOSYL/GLUCURONOSYL TRANSFERASES"/>
    <property type="match status" value="1"/>
</dbReference>
<evidence type="ECO:0000256" key="2">
    <source>
        <dbReference type="ARBA" id="ARBA00022676"/>
    </source>
</evidence>
<protein>
    <recommendedName>
        <fullName evidence="5">Glycosyltransferase</fullName>
        <ecNumber evidence="5">2.4.1.-</ecNumber>
    </recommendedName>
</protein>
<dbReference type="InterPro" id="IPR035595">
    <property type="entry name" value="UDP_glycos_trans_CS"/>
</dbReference>
<name>A0ABD1T9A8_9LAMI</name>
<dbReference type="CDD" id="cd03784">
    <property type="entry name" value="GT1_Gtf-like"/>
    <property type="match status" value="1"/>
</dbReference>
<keyword evidence="2 4" id="KW-0328">Glycosyltransferase</keyword>
<proteinExistence type="inferred from homology"/>
<evidence type="ECO:0000256" key="1">
    <source>
        <dbReference type="ARBA" id="ARBA00009995"/>
    </source>
</evidence>
<evidence type="ECO:0000313" key="7">
    <source>
        <dbReference type="Proteomes" id="UP001604277"/>
    </source>
</evidence>
<comment type="similarity">
    <text evidence="1 4">Belongs to the UDP-glycosyltransferase family.</text>
</comment>
<evidence type="ECO:0000256" key="4">
    <source>
        <dbReference type="RuleBase" id="RU003718"/>
    </source>
</evidence>
<keyword evidence="3 4" id="KW-0808">Transferase</keyword>
<comment type="caution">
    <text evidence="6">The sequence shown here is derived from an EMBL/GenBank/DDBJ whole genome shotgun (WGS) entry which is preliminary data.</text>
</comment>
<evidence type="ECO:0000256" key="3">
    <source>
        <dbReference type="ARBA" id="ARBA00022679"/>
    </source>
</evidence>
<organism evidence="6 7">
    <name type="scientific">Forsythia ovata</name>
    <dbReference type="NCBI Taxonomy" id="205694"/>
    <lineage>
        <taxon>Eukaryota</taxon>
        <taxon>Viridiplantae</taxon>
        <taxon>Streptophyta</taxon>
        <taxon>Embryophyta</taxon>
        <taxon>Tracheophyta</taxon>
        <taxon>Spermatophyta</taxon>
        <taxon>Magnoliopsida</taxon>
        <taxon>eudicotyledons</taxon>
        <taxon>Gunneridae</taxon>
        <taxon>Pentapetalae</taxon>
        <taxon>asterids</taxon>
        <taxon>lamiids</taxon>
        <taxon>Lamiales</taxon>
        <taxon>Oleaceae</taxon>
        <taxon>Forsythieae</taxon>
        <taxon>Forsythia</taxon>
    </lineage>
</organism>
<dbReference type="SUPFAM" id="SSF53756">
    <property type="entry name" value="UDP-Glycosyltransferase/glycogen phosphorylase"/>
    <property type="match status" value="1"/>
</dbReference>
<dbReference type="Pfam" id="PF00201">
    <property type="entry name" value="UDPGT"/>
    <property type="match status" value="1"/>
</dbReference>
<dbReference type="FunFam" id="3.40.50.2000:FF:000078">
    <property type="entry name" value="Glycosyltransferase"/>
    <property type="match status" value="1"/>
</dbReference>
<dbReference type="PANTHER" id="PTHR11926:SF774">
    <property type="entry name" value="UDP-GLYCOSYLTRANSFERASE 85A1-RELATED"/>
    <property type="match status" value="1"/>
</dbReference>
<dbReference type="GO" id="GO:0016758">
    <property type="term" value="F:hexosyltransferase activity"/>
    <property type="evidence" value="ECO:0007669"/>
    <property type="project" value="UniProtKB-ARBA"/>
</dbReference>
<reference evidence="7" key="1">
    <citation type="submission" date="2024-07" db="EMBL/GenBank/DDBJ databases">
        <title>Two chromosome-level genome assemblies of Korean endemic species Abeliophyllum distichum and Forsythia ovata (Oleaceae).</title>
        <authorList>
            <person name="Jang H."/>
        </authorList>
    </citation>
    <scope>NUCLEOTIDE SEQUENCE [LARGE SCALE GENOMIC DNA]</scope>
</reference>
<dbReference type="EMBL" id="JBFOLJ010000009">
    <property type="protein sequence ID" value="KAL2509322.1"/>
    <property type="molecule type" value="Genomic_DNA"/>
</dbReference>
<evidence type="ECO:0000313" key="6">
    <source>
        <dbReference type="EMBL" id="KAL2509322.1"/>
    </source>
</evidence>